<accession>A0A264W358</accession>
<dbReference type="Proteomes" id="UP000217065">
    <property type="component" value="Unassembled WGS sequence"/>
</dbReference>
<dbReference type="SUPFAM" id="SSF51261">
    <property type="entry name" value="Duplicated hybrid motif"/>
    <property type="match status" value="1"/>
</dbReference>
<dbReference type="PANTHER" id="PTHR21666:SF287">
    <property type="entry name" value="CYTOPLASMIC MEMBRANE PROTEIN"/>
    <property type="match status" value="1"/>
</dbReference>
<dbReference type="InterPro" id="IPR050570">
    <property type="entry name" value="Cell_wall_metabolism_enzyme"/>
</dbReference>
<evidence type="ECO:0000256" key="1">
    <source>
        <dbReference type="SAM" id="Phobius"/>
    </source>
</evidence>
<organism evidence="3 4">
    <name type="scientific">Tetzosporium hominis</name>
    <dbReference type="NCBI Taxonomy" id="2020506"/>
    <lineage>
        <taxon>Bacteria</taxon>
        <taxon>Bacillati</taxon>
        <taxon>Bacillota</taxon>
        <taxon>Bacilli</taxon>
        <taxon>Bacillales</taxon>
        <taxon>Caryophanaceae</taxon>
        <taxon>Tetzosporium</taxon>
    </lineage>
</organism>
<dbReference type="OrthoDB" id="9813368at2"/>
<evidence type="ECO:0000259" key="2">
    <source>
        <dbReference type="Pfam" id="PF01551"/>
    </source>
</evidence>
<feature type="transmembrane region" description="Helical" evidence="1">
    <location>
        <begin position="20"/>
        <end position="41"/>
    </location>
</feature>
<dbReference type="InterPro" id="IPR011055">
    <property type="entry name" value="Dup_hybrid_motif"/>
</dbReference>
<evidence type="ECO:0000313" key="3">
    <source>
        <dbReference type="EMBL" id="OZS77999.1"/>
    </source>
</evidence>
<comment type="caution">
    <text evidence="3">The sequence shown here is derived from an EMBL/GenBank/DDBJ whole genome shotgun (WGS) entry which is preliminary data.</text>
</comment>
<dbReference type="Pfam" id="PF01551">
    <property type="entry name" value="Peptidase_M23"/>
    <property type="match status" value="1"/>
</dbReference>
<keyword evidence="4" id="KW-1185">Reference proteome</keyword>
<proteinExistence type="predicted"/>
<dbReference type="RefSeq" id="WP_094942947.1">
    <property type="nucleotide sequence ID" value="NZ_NOKQ01000216.1"/>
</dbReference>
<gene>
    <name evidence="3" type="ORF">CF394_08445</name>
</gene>
<keyword evidence="1" id="KW-1133">Transmembrane helix</keyword>
<dbReference type="EMBL" id="NOKQ01000216">
    <property type="protein sequence ID" value="OZS77999.1"/>
    <property type="molecule type" value="Genomic_DNA"/>
</dbReference>
<dbReference type="AlphaFoldDB" id="A0A264W358"/>
<evidence type="ECO:0000313" key="4">
    <source>
        <dbReference type="Proteomes" id="UP000217065"/>
    </source>
</evidence>
<name>A0A264W358_9BACL</name>
<dbReference type="Gene3D" id="2.70.70.10">
    <property type="entry name" value="Glucose Permease (Domain IIA)"/>
    <property type="match status" value="1"/>
</dbReference>
<keyword evidence="1" id="KW-0472">Membrane</keyword>
<feature type="domain" description="M23ase beta-sheet core" evidence="2">
    <location>
        <begin position="247"/>
        <end position="347"/>
    </location>
</feature>
<dbReference type="CDD" id="cd12797">
    <property type="entry name" value="M23_peptidase"/>
    <property type="match status" value="1"/>
</dbReference>
<dbReference type="PANTHER" id="PTHR21666">
    <property type="entry name" value="PEPTIDASE-RELATED"/>
    <property type="match status" value="1"/>
</dbReference>
<dbReference type="GO" id="GO:0004222">
    <property type="term" value="F:metalloendopeptidase activity"/>
    <property type="evidence" value="ECO:0007669"/>
    <property type="project" value="TreeGrafter"/>
</dbReference>
<protein>
    <submittedName>
        <fullName evidence="3">Peptidase M23</fullName>
    </submittedName>
</protein>
<reference evidence="3 4" key="1">
    <citation type="submission" date="2017-07" db="EMBL/GenBank/DDBJ databases">
        <title>Tetzosporium hominis gen.nov. sp.nov.</title>
        <authorList>
            <person name="Tetz G."/>
            <person name="Tetz V."/>
        </authorList>
    </citation>
    <scope>NUCLEOTIDE SEQUENCE [LARGE SCALE GENOMIC DNA]</scope>
    <source>
        <strain evidence="3 4">VT-49</strain>
    </source>
</reference>
<keyword evidence="1" id="KW-0812">Transmembrane</keyword>
<sequence length="360" mass="38289">MDPRQTAKTIGSILLTKILFSPLGLIAVGVTFLLILVPVFMSVASKGEDFNLDDPDSNLNALSGGVGGAYCAVDGEINEELWSAQFASAGVFSGKEGVFLRVAEEQGIDPVLMAAIALHETGYGTSSAVVEKNNPGGLMGSGGLFVFDTLEEGIESMGQTLHNRIIKDGLVTITDLGSVYAPIGASNDPTNLNVHWVPNVTKVVSSLGGLTMNCEVLVGDFVQPIPNVVINSNFGIRVHPVTGEIKAHEGVDLACRRPDPIFAAKGGRVVFAEYPKGNLSTYGNVVVVEHENKLFSLYAHLSKIDVEVGQMVGQLEKVGECGTTGRSTGDHLHFEIHTDRMFGNRVNPMDYLTTGEGDDE</sequence>
<dbReference type="InterPro" id="IPR016047">
    <property type="entry name" value="M23ase_b-sheet_dom"/>
</dbReference>